<keyword evidence="2" id="KW-1185">Reference proteome</keyword>
<gene>
    <name evidence="1" type="ORF">PoB_000800000</name>
</gene>
<sequence length="136" mass="15230">MAIHTRVKFNNKPPTLDEVNSVVKKAIGKFSPGPNKRCPNLPRWLFEILQSAWNNLINDLWMSVEGVNITEEQNLTEISYDQSNCSMALRRTKRLAENGYVNVSVPKGGLPEVSGCNERTTVICEATQGLNRENAI</sequence>
<reference evidence="1 2" key="1">
    <citation type="journal article" date="2021" name="Elife">
        <title>Chloroplast acquisition without the gene transfer in kleptoplastic sea slugs, Plakobranchus ocellatus.</title>
        <authorList>
            <person name="Maeda T."/>
            <person name="Takahashi S."/>
            <person name="Yoshida T."/>
            <person name="Shimamura S."/>
            <person name="Takaki Y."/>
            <person name="Nagai Y."/>
            <person name="Toyoda A."/>
            <person name="Suzuki Y."/>
            <person name="Arimoto A."/>
            <person name="Ishii H."/>
            <person name="Satoh N."/>
            <person name="Nishiyama T."/>
            <person name="Hasebe M."/>
            <person name="Maruyama T."/>
            <person name="Minagawa J."/>
            <person name="Obokata J."/>
            <person name="Shigenobu S."/>
        </authorList>
    </citation>
    <scope>NUCLEOTIDE SEQUENCE [LARGE SCALE GENOMIC DNA]</scope>
</reference>
<accession>A0AAV3YFH0</accession>
<dbReference type="GO" id="GO:0003964">
    <property type="term" value="F:RNA-directed DNA polymerase activity"/>
    <property type="evidence" value="ECO:0007669"/>
    <property type="project" value="UniProtKB-KW"/>
</dbReference>
<proteinExistence type="predicted"/>
<dbReference type="AlphaFoldDB" id="A0AAV3YFH0"/>
<evidence type="ECO:0000313" key="1">
    <source>
        <dbReference type="EMBL" id="GFN81494.1"/>
    </source>
</evidence>
<organism evidence="1 2">
    <name type="scientific">Plakobranchus ocellatus</name>
    <dbReference type="NCBI Taxonomy" id="259542"/>
    <lineage>
        <taxon>Eukaryota</taxon>
        <taxon>Metazoa</taxon>
        <taxon>Spiralia</taxon>
        <taxon>Lophotrochozoa</taxon>
        <taxon>Mollusca</taxon>
        <taxon>Gastropoda</taxon>
        <taxon>Heterobranchia</taxon>
        <taxon>Euthyneura</taxon>
        <taxon>Panpulmonata</taxon>
        <taxon>Sacoglossa</taxon>
        <taxon>Placobranchoidea</taxon>
        <taxon>Plakobranchidae</taxon>
        <taxon>Plakobranchus</taxon>
    </lineage>
</organism>
<keyword evidence="1" id="KW-0808">Transferase</keyword>
<keyword evidence="1" id="KW-0548">Nucleotidyltransferase</keyword>
<comment type="caution">
    <text evidence="1">The sequence shown here is derived from an EMBL/GenBank/DDBJ whole genome shotgun (WGS) entry which is preliminary data.</text>
</comment>
<protein>
    <submittedName>
        <fullName evidence="1">Reverse transcriptase</fullName>
    </submittedName>
</protein>
<keyword evidence="1" id="KW-0695">RNA-directed DNA polymerase</keyword>
<dbReference type="Proteomes" id="UP000735302">
    <property type="component" value="Unassembled WGS sequence"/>
</dbReference>
<dbReference type="EMBL" id="BLXT01000943">
    <property type="protein sequence ID" value="GFN81494.1"/>
    <property type="molecule type" value="Genomic_DNA"/>
</dbReference>
<evidence type="ECO:0000313" key="2">
    <source>
        <dbReference type="Proteomes" id="UP000735302"/>
    </source>
</evidence>
<name>A0AAV3YFH0_9GAST</name>